<evidence type="ECO:0000313" key="2">
    <source>
        <dbReference type="EMBL" id="CAA7021036.1"/>
    </source>
</evidence>
<dbReference type="EMBL" id="CACVBM020000577">
    <property type="protein sequence ID" value="CAA7021036.1"/>
    <property type="molecule type" value="Genomic_DNA"/>
</dbReference>
<reference evidence="2" key="1">
    <citation type="submission" date="2020-01" db="EMBL/GenBank/DDBJ databases">
        <authorList>
            <person name="Mishra B."/>
        </authorList>
    </citation>
    <scope>NUCLEOTIDE SEQUENCE [LARGE SCALE GENOMIC DNA]</scope>
</reference>
<feature type="compositionally biased region" description="Acidic residues" evidence="1">
    <location>
        <begin position="81"/>
        <end position="92"/>
    </location>
</feature>
<dbReference type="Gene3D" id="3.30.70.660">
    <property type="entry name" value="Pseudouridine synthase I, catalytic domain, C-terminal subdomain"/>
    <property type="match status" value="1"/>
</dbReference>
<dbReference type="GO" id="GO:0031119">
    <property type="term" value="P:tRNA pseudouridine synthesis"/>
    <property type="evidence" value="ECO:0007669"/>
    <property type="project" value="TreeGrafter"/>
</dbReference>
<feature type="compositionally biased region" description="Basic and acidic residues" evidence="1">
    <location>
        <begin position="66"/>
        <end position="80"/>
    </location>
</feature>
<accession>A0A6D2HZX8</accession>
<dbReference type="InterPro" id="IPR020103">
    <property type="entry name" value="PsdUridine_synth_cat_dom_sf"/>
</dbReference>
<feature type="region of interest" description="Disordered" evidence="1">
    <location>
        <begin position="43"/>
        <end position="98"/>
    </location>
</feature>
<comment type="caution">
    <text evidence="2">The sequence shown here is derived from an EMBL/GenBank/DDBJ whole genome shotgun (WGS) entry which is preliminary data.</text>
</comment>
<protein>
    <recommendedName>
        <fullName evidence="4">tRNA pseudouridine synthase</fullName>
    </recommendedName>
</protein>
<dbReference type="PANTHER" id="PTHR11142">
    <property type="entry name" value="PSEUDOURIDYLATE SYNTHASE"/>
    <property type="match status" value="1"/>
</dbReference>
<keyword evidence="3" id="KW-1185">Reference proteome</keyword>
<dbReference type="PANTHER" id="PTHR11142:SF9">
    <property type="entry name" value="TRNA PSEUDOURIDINE SYNTHASE-RELATED"/>
    <property type="match status" value="1"/>
</dbReference>
<evidence type="ECO:0008006" key="4">
    <source>
        <dbReference type="Google" id="ProtNLM"/>
    </source>
</evidence>
<dbReference type="SUPFAM" id="SSF55120">
    <property type="entry name" value="Pseudouridine synthase"/>
    <property type="match status" value="1"/>
</dbReference>
<dbReference type="Proteomes" id="UP000467841">
    <property type="component" value="Unassembled WGS sequence"/>
</dbReference>
<dbReference type="AlphaFoldDB" id="A0A6D2HZX8"/>
<dbReference type="InterPro" id="IPR020095">
    <property type="entry name" value="PsdUridine_synth_TruA_C"/>
</dbReference>
<sequence>MLLGSRIASLHLRLSITFRIAARFLQEFKGDYPFHNYTQRSKYRSKAQQKLSQRNDRPPKKPKSIKALESEFTEETHREVEEEEDEEAEGECEEHVPDSDNSQAYIRAQWLYEPDEVCRGLHMGESFMLQQIRKMIGTAVAVKRELLPRDIIIRLSLNKFTRIALPLAPSEVLILRGNSFQVRKVPGKFQRLDIEAMWESEEVNKEIEFFYRAVLVPQVSRFLDSEEATWKVVGPFGEERWFDR</sequence>
<dbReference type="GO" id="GO:0005634">
    <property type="term" value="C:nucleus"/>
    <property type="evidence" value="ECO:0007669"/>
    <property type="project" value="TreeGrafter"/>
</dbReference>
<dbReference type="GO" id="GO:1990481">
    <property type="term" value="P:mRNA pseudouridine synthesis"/>
    <property type="evidence" value="ECO:0007669"/>
    <property type="project" value="TreeGrafter"/>
</dbReference>
<evidence type="ECO:0000256" key="1">
    <source>
        <dbReference type="SAM" id="MobiDB-lite"/>
    </source>
</evidence>
<gene>
    <name evidence="2" type="ORF">MERR_LOCUS8271</name>
</gene>
<name>A0A6D2HZX8_9BRAS</name>
<evidence type="ECO:0000313" key="3">
    <source>
        <dbReference type="Proteomes" id="UP000467841"/>
    </source>
</evidence>
<dbReference type="OrthoDB" id="10256309at2759"/>
<dbReference type="GO" id="GO:0003723">
    <property type="term" value="F:RNA binding"/>
    <property type="evidence" value="ECO:0007669"/>
    <property type="project" value="InterPro"/>
</dbReference>
<proteinExistence type="predicted"/>
<organism evidence="2 3">
    <name type="scientific">Microthlaspi erraticum</name>
    <dbReference type="NCBI Taxonomy" id="1685480"/>
    <lineage>
        <taxon>Eukaryota</taxon>
        <taxon>Viridiplantae</taxon>
        <taxon>Streptophyta</taxon>
        <taxon>Embryophyta</taxon>
        <taxon>Tracheophyta</taxon>
        <taxon>Spermatophyta</taxon>
        <taxon>Magnoliopsida</taxon>
        <taxon>eudicotyledons</taxon>
        <taxon>Gunneridae</taxon>
        <taxon>Pentapetalae</taxon>
        <taxon>rosids</taxon>
        <taxon>malvids</taxon>
        <taxon>Brassicales</taxon>
        <taxon>Brassicaceae</taxon>
        <taxon>Coluteocarpeae</taxon>
        <taxon>Microthlaspi</taxon>
    </lineage>
</organism>
<dbReference type="InterPro" id="IPR001406">
    <property type="entry name" value="PsdUridine_synth_TruA"/>
</dbReference>
<dbReference type="GO" id="GO:0009982">
    <property type="term" value="F:pseudouridine synthase activity"/>
    <property type="evidence" value="ECO:0007669"/>
    <property type="project" value="InterPro"/>
</dbReference>